<feature type="region of interest" description="Disordered" evidence="3">
    <location>
        <begin position="84"/>
        <end position="106"/>
    </location>
</feature>
<reference evidence="5 6" key="1">
    <citation type="submission" date="2024-11" db="EMBL/GenBank/DDBJ databases">
        <title>A near-complete genome assembly of Cinchona calisaya.</title>
        <authorList>
            <person name="Lian D.C."/>
            <person name="Zhao X.W."/>
            <person name="Wei L."/>
        </authorList>
    </citation>
    <scope>NUCLEOTIDE SEQUENCE [LARGE SCALE GENOMIC DNA]</scope>
    <source>
        <tissue evidence="5">Nenye</tissue>
    </source>
</reference>
<dbReference type="Gene3D" id="1.10.246.20">
    <property type="entry name" value="Coactivator CBP, KIX domain"/>
    <property type="match status" value="1"/>
</dbReference>
<dbReference type="InterPro" id="IPR044661">
    <property type="entry name" value="MED15a/b/c-like"/>
</dbReference>
<comment type="subcellular location">
    <subcellularLocation>
        <location evidence="1">Nucleus</location>
    </subcellularLocation>
</comment>
<comment type="caution">
    <text evidence="5">The sequence shown here is derived from an EMBL/GenBank/DDBJ whole genome shotgun (WGS) entry which is preliminary data.</text>
</comment>
<sequence length="133" mass="15156">MDNLLGENEPTTMEIGDWRAQLLIDPRKRIVSRIAETVGRLLPVSGPDEIRRIAVTFEEKIYKSATSQSDYLRKISLKMLTLGTKNHNPANANTNYTRENPTDLMGHTIKKRRFTEPSEELMIKPSDAADKDE</sequence>
<dbReference type="PANTHER" id="PTHR33137:SF4">
    <property type="entry name" value="MEDIATOR OF RNA POLYMERASE II TRANSCRIPTION SUBUNIT 15A-RELATED"/>
    <property type="match status" value="1"/>
</dbReference>
<organism evidence="5 6">
    <name type="scientific">Cinchona calisaya</name>
    <dbReference type="NCBI Taxonomy" id="153742"/>
    <lineage>
        <taxon>Eukaryota</taxon>
        <taxon>Viridiplantae</taxon>
        <taxon>Streptophyta</taxon>
        <taxon>Embryophyta</taxon>
        <taxon>Tracheophyta</taxon>
        <taxon>Spermatophyta</taxon>
        <taxon>Magnoliopsida</taxon>
        <taxon>eudicotyledons</taxon>
        <taxon>Gunneridae</taxon>
        <taxon>Pentapetalae</taxon>
        <taxon>asterids</taxon>
        <taxon>lamiids</taxon>
        <taxon>Gentianales</taxon>
        <taxon>Rubiaceae</taxon>
        <taxon>Cinchonoideae</taxon>
        <taxon>Cinchoneae</taxon>
        <taxon>Cinchona</taxon>
    </lineage>
</organism>
<evidence type="ECO:0000259" key="4">
    <source>
        <dbReference type="Pfam" id="PF16987"/>
    </source>
</evidence>
<evidence type="ECO:0000256" key="2">
    <source>
        <dbReference type="ARBA" id="ARBA00023242"/>
    </source>
</evidence>
<evidence type="ECO:0000256" key="3">
    <source>
        <dbReference type="SAM" id="MobiDB-lite"/>
    </source>
</evidence>
<dbReference type="Proteomes" id="UP001630127">
    <property type="component" value="Unassembled WGS sequence"/>
</dbReference>
<dbReference type="PANTHER" id="PTHR33137">
    <property type="entry name" value="MEDIATOR OF RNA POLYMERASE II TRANSCRIPTION SUBUNIT 15A-RELATED"/>
    <property type="match status" value="1"/>
</dbReference>
<dbReference type="Pfam" id="PF16987">
    <property type="entry name" value="KIX_2"/>
    <property type="match status" value="1"/>
</dbReference>
<evidence type="ECO:0000313" key="5">
    <source>
        <dbReference type="EMBL" id="KAL3515526.1"/>
    </source>
</evidence>
<feature type="region of interest" description="Disordered" evidence="3">
    <location>
        <begin position="114"/>
        <end position="133"/>
    </location>
</feature>
<keyword evidence="2" id="KW-0539">Nucleus</keyword>
<keyword evidence="6" id="KW-1185">Reference proteome</keyword>
<name>A0ABD2Z7S1_9GENT</name>
<dbReference type="InterPro" id="IPR036529">
    <property type="entry name" value="KIX_dom_sf"/>
</dbReference>
<evidence type="ECO:0000256" key="1">
    <source>
        <dbReference type="ARBA" id="ARBA00004123"/>
    </source>
</evidence>
<dbReference type="GO" id="GO:0005634">
    <property type="term" value="C:nucleus"/>
    <property type="evidence" value="ECO:0007669"/>
    <property type="project" value="UniProtKB-SubCell"/>
</dbReference>
<dbReference type="InterPro" id="IPR036546">
    <property type="entry name" value="MED15_KIX"/>
</dbReference>
<dbReference type="FunFam" id="1.10.246.20:FF:000003">
    <property type="entry name" value="Mediator of RNA polymerase II transcription subunit 15a"/>
    <property type="match status" value="1"/>
</dbReference>
<dbReference type="AlphaFoldDB" id="A0ABD2Z7S1"/>
<proteinExistence type="predicted"/>
<protein>
    <recommendedName>
        <fullName evidence="4">Mediator complex subunit 15 KIX domain-containing protein</fullName>
    </recommendedName>
</protein>
<feature type="domain" description="Mediator complex subunit 15 KIX" evidence="4">
    <location>
        <begin position="16"/>
        <end position="92"/>
    </location>
</feature>
<accession>A0ABD2Z7S1</accession>
<gene>
    <name evidence="5" type="ORF">ACH5RR_022428</name>
</gene>
<evidence type="ECO:0000313" key="6">
    <source>
        <dbReference type="Proteomes" id="UP001630127"/>
    </source>
</evidence>
<dbReference type="EMBL" id="JBJUIK010000010">
    <property type="protein sequence ID" value="KAL3515526.1"/>
    <property type="molecule type" value="Genomic_DNA"/>
</dbReference>
<feature type="compositionally biased region" description="Polar residues" evidence="3">
    <location>
        <begin position="84"/>
        <end position="99"/>
    </location>
</feature>